<dbReference type="EMBL" id="CAJOBF010027371">
    <property type="protein sequence ID" value="CAF4409431.1"/>
    <property type="molecule type" value="Genomic_DNA"/>
</dbReference>
<sequence>MEAHRSNKTTGSLETPEYFCEKKGMLASLKTWMFIVDKIKNQMKTGTFENETLNNLEMNETEELRKIY</sequence>
<proteinExistence type="predicted"/>
<gene>
    <name evidence="1" type="ORF">UXM345_LOCUS38457</name>
</gene>
<dbReference type="AlphaFoldDB" id="A0A820PWB8"/>
<evidence type="ECO:0000313" key="2">
    <source>
        <dbReference type="Proteomes" id="UP000663842"/>
    </source>
</evidence>
<dbReference type="Proteomes" id="UP000663842">
    <property type="component" value="Unassembled WGS sequence"/>
</dbReference>
<organism evidence="1 2">
    <name type="scientific">Rotaria magnacalcarata</name>
    <dbReference type="NCBI Taxonomy" id="392030"/>
    <lineage>
        <taxon>Eukaryota</taxon>
        <taxon>Metazoa</taxon>
        <taxon>Spiralia</taxon>
        <taxon>Gnathifera</taxon>
        <taxon>Rotifera</taxon>
        <taxon>Eurotatoria</taxon>
        <taxon>Bdelloidea</taxon>
        <taxon>Philodinida</taxon>
        <taxon>Philodinidae</taxon>
        <taxon>Rotaria</taxon>
    </lineage>
</organism>
<name>A0A820PWB8_9BILA</name>
<evidence type="ECO:0000313" key="1">
    <source>
        <dbReference type="EMBL" id="CAF4409431.1"/>
    </source>
</evidence>
<feature type="non-terminal residue" evidence="1">
    <location>
        <position position="1"/>
    </location>
</feature>
<accession>A0A820PWB8</accession>
<comment type="caution">
    <text evidence="1">The sequence shown here is derived from an EMBL/GenBank/DDBJ whole genome shotgun (WGS) entry which is preliminary data.</text>
</comment>
<protein>
    <submittedName>
        <fullName evidence="1">Uncharacterized protein</fullName>
    </submittedName>
</protein>
<reference evidence="1" key="1">
    <citation type="submission" date="2021-02" db="EMBL/GenBank/DDBJ databases">
        <authorList>
            <person name="Nowell W R."/>
        </authorList>
    </citation>
    <scope>NUCLEOTIDE SEQUENCE</scope>
</reference>